<sequence length="107" mass="12006">MKEVMQLDVTITPTSSTVELNGVDDFTSLSVVVGGDDQSETLSRALEPWGELEDDHVWLDIAHLEQAVAAQVGNAQWRQKFSAMVDYARAHGWVDRDNRVRAHRESL</sequence>
<dbReference type="AlphaFoldDB" id="C0ZMU4"/>
<reference evidence="1 2" key="2">
    <citation type="journal article" date="2006" name="Environ. Microbiol.">
        <title>Sequence analysis of three plasmids harboured in Rhodococcus erythropolis strain PR4.</title>
        <authorList>
            <person name="Sekine M."/>
            <person name="Tanikawa S."/>
            <person name="Omata S."/>
            <person name="Saito M."/>
            <person name="Fujisawa T."/>
            <person name="Tsukatani N."/>
            <person name="Tajima T."/>
            <person name="Sekigawa T."/>
            <person name="Kosugi H."/>
            <person name="Matsuo Y."/>
            <person name="Nishiko R."/>
            <person name="Imamura K."/>
            <person name="Ito M."/>
            <person name="Narita H."/>
            <person name="Tago S."/>
            <person name="Fujita N."/>
            <person name="Harayama S."/>
        </authorList>
    </citation>
    <scope>NUCLEOTIDE SEQUENCE [LARGE SCALE GENOMIC DNA]</scope>
    <source>
        <strain evidence="2">PR4 / NBRC 100887</strain>
    </source>
</reference>
<dbReference type="HOGENOM" id="CLU_170432_0_0_11"/>
<protein>
    <submittedName>
        <fullName evidence="1">Uncharacterized protein</fullName>
    </submittedName>
</protein>
<gene>
    <name evidence="1" type="ordered locus">RER_46440</name>
</gene>
<organism evidence="1 2">
    <name type="scientific">Rhodococcus erythropolis (strain PR4 / NBRC 100887)</name>
    <dbReference type="NCBI Taxonomy" id="234621"/>
    <lineage>
        <taxon>Bacteria</taxon>
        <taxon>Bacillati</taxon>
        <taxon>Actinomycetota</taxon>
        <taxon>Actinomycetes</taxon>
        <taxon>Mycobacteriales</taxon>
        <taxon>Nocardiaceae</taxon>
        <taxon>Rhodococcus</taxon>
        <taxon>Rhodococcus erythropolis group</taxon>
    </lineage>
</organism>
<accession>C0ZMU4</accession>
<dbReference type="EMBL" id="AP008957">
    <property type="protein sequence ID" value="BAH35352.1"/>
    <property type="molecule type" value="Genomic_DNA"/>
</dbReference>
<name>C0ZMU4_RHOE4</name>
<evidence type="ECO:0000313" key="1">
    <source>
        <dbReference type="EMBL" id="BAH35352.1"/>
    </source>
</evidence>
<evidence type="ECO:0000313" key="2">
    <source>
        <dbReference type="Proteomes" id="UP000002204"/>
    </source>
</evidence>
<dbReference type="Proteomes" id="UP000002204">
    <property type="component" value="Chromosome"/>
</dbReference>
<reference evidence="2" key="1">
    <citation type="submission" date="2005-03" db="EMBL/GenBank/DDBJ databases">
        <title>Comparison of the complete genome sequences of Rhodococcus erythropolis PR4 and Rhodococcus opacus B4.</title>
        <authorList>
            <person name="Takarada H."/>
            <person name="Sekine M."/>
            <person name="Hosoyama A."/>
            <person name="Yamada R."/>
            <person name="Fujisawa T."/>
            <person name="Omata S."/>
            <person name="Shimizu A."/>
            <person name="Tsukatani N."/>
            <person name="Tanikawa S."/>
            <person name="Fujita N."/>
            <person name="Harayama S."/>
        </authorList>
    </citation>
    <scope>NUCLEOTIDE SEQUENCE [LARGE SCALE GENOMIC DNA]</scope>
    <source>
        <strain evidence="2">PR4 / NBRC 100887</strain>
    </source>
</reference>
<proteinExistence type="predicted"/>
<dbReference type="eggNOG" id="ENOG5031GT3">
    <property type="taxonomic scope" value="Bacteria"/>
</dbReference>
<dbReference type="KEGG" id="rer:RER_46440"/>